<evidence type="ECO:0000256" key="3">
    <source>
        <dbReference type="ARBA" id="ARBA00022723"/>
    </source>
</evidence>
<keyword evidence="5" id="KW-0560">Oxidoreductase</keyword>
<dbReference type="Pfam" id="PF00107">
    <property type="entry name" value="ADH_zinc_N"/>
    <property type="match status" value="1"/>
</dbReference>
<organism evidence="7 8">
    <name type="scientific">Dictyobacter kobayashii</name>
    <dbReference type="NCBI Taxonomy" id="2014872"/>
    <lineage>
        <taxon>Bacteria</taxon>
        <taxon>Bacillati</taxon>
        <taxon>Chloroflexota</taxon>
        <taxon>Ktedonobacteria</taxon>
        <taxon>Ktedonobacterales</taxon>
        <taxon>Dictyobacteraceae</taxon>
        <taxon>Dictyobacter</taxon>
    </lineage>
</organism>
<sequence length="337" mass="36970">MQSLNIVFTGKNQVEVYNEAIPEVGPDQFLLQSTKSLISTGTEGICLGRLFEPGTHWDNWVKYPFHTGYSLVGRVAAVGKDVQHVREGERVALRLTHNQYKVVSGKEIVYHIPDAVSDEDAAWFHLATIVQNGVRRAQHQLGDTVAVIGLGLLGQLVVQYARLLGAQQVIAIDVAEKRLELASSHGATTVLPMGVAEAREHVLNLTEGKGVNIVYDVTGAAPVFPLALGLARNFGRVILLGDTGNPAAQHLTGDVITRDLTIIGAHDNNPPTVSTSHAYWSHLRMGELFFDYVGRGDLRVNDLITHRYAPTDAPEAYRLLREERATAMGVLFDWTRL</sequence>
<name>A0A402AUH4_9CHLR</name>
<keyword evidence="3" id="KW-0479">Metal-binding</keyword>
<comment type="cofactor">
    <cofactor evidence="1">
        <name>Zn(2+)</name>
        <dbReference type="ChEBI" id="CHEBI:29105"/>
    </cofactor>
</comment>
<protein>
    <recommendedName>
        <fullName evidence="6">Enoyl reductase (ER) domain-containing protein</fullName>
    </recommendedName>
</protein>
<keyword evidence="4" id="KW-0862">Zinc</keyword>
<dbReference type="AlphaFoldDB" id="A0A402AUH4"/>
<dbReference type="GO" id="GO:0016491">
    <property type="term" value="F:oxidoreductase activity"/>
    <property type="evidence" value="ECO:0007669"/>
    <property type="project" value="UniProtKB-KW"/>
</dbReference>
<dbReference type="CDD" id="cd08255">
    <property type="entry name" value="2-desacetyl-2-hydroxyethyl_bacteriochlorophyllide_like"/>
    <property type="match status" value="1"/>
</dbReference>
<gene>
    <name evidence="7" type="ORF">KDK_65150</name>
</gene>
<keyword evidence="8" id="KW-1185">Reference proteome</keyword>
<evidence type="ECO:0000313" key="8">
    <source>
        <dbReference type="Proteomes" id="UP000287188"/>
    </source>
</evidence>
<dbReference type="GO" id="GO:0046872">
    <property type="term" value="F:metal ion binding"/>
    <property type="evidence" value="ECO:0007669"/>
    <property type="project" value="UniProtKB-KW"/>
</dbReference>
<reference evidence="8" key="1">
    <citation type="submission" date="2018-12" db="EMBL/GenBank/DDBJ databases">
        <title>Tengunoibacter tsumagoiensis gen. nov., sp. nov., Dictyobacter kobayashii sp. nov., D. alpinus sp. nov., and D. joshuensis sp. nov. and description of Dictyobacteraceae fam. nov. within the order Ktedonobacterales isolated from Tengu-no-mugimeshi.</title>
        <authorList>
            <person name="Wang C.M."/>
            <person name="Zheng Y."/>
            <person name="Sakai Y."/>
            <person name="Toyoda A."/>
            <person name="Minakuchi Y."/>
            <person name="Abe K."/>
            <person name="Yokota A."/>
            <person name="Yabe S."/>
        </authorList>
    </citation>
    <scope>NUCLEOTIDE SEQUENCE [LARGE SCALE GENOMIC DNA]</scope>
    <source>
        <strain evidence="8">Uno11</strain>
    </source>
</reference>
<dbReference type="InterPro" id="IPR036291">
    <property type="entry name" value="NAD(P)-bd_dom_sf"/>
</dbReference>
<evidence type="ECO:0000313" key="7">
    <source>
        <dbReference type="EMBL" id="GCE22715.1"/>
    </source>
</evidence>
<evidence type="ECO:0000256" key="2">
    <source>
        <dbReference type="ARBA" id="ARBA00008072"/>
    </source>
</evidence>
<feature type="domain" description="Enoyl reductase (ER)" evidence="6">
    <location>
        <begin position="41"/>
        <end position="331"/>
    </location>
</feature>
<comment type="similarity">
    <text evidence="2">Belongs to the zinc-containing alcohol dehydrogenase family.</text>
</comment>
<evidence type="ECO:0000259" key="6">
    <source>
        <dbReference type="SMART" id="SM00829"/>
    </source>
</evidence>
<dbReference type="RefSeq" id="WP_126555884.1">
    <property type="nucleotide sequence ID" value="NZ_BIFS01000002.1"/>
</dbReference>
<dbReference type="Gene3D" id="3.90.180.10">
    <property type="entry name" value="Medium-chain alcohol dehydrogenases, catalytic domain"/>
    <property type="match status" value="2"/>
</dbReference>
<dbReference type="Gene3D" id="3.40.50.720">
    <property type="entry name" value="NAD(P)-binding Rossmann-like Domain"/>
    <property type="match status" value="1"/>
</dbReference>
<dbReference type="Proteomes" id="UP000287188">
    <property type="component" value="Unassembled WGS sequence"/>
</dbReference>
<dbReference type="Pfam" id="PF08240">
    <property type="entry name" value="ADH_N"/>
    <property type="match status" value="1"/>
</dbReference>
<proteinExistence type="inferred from homology"/>
<dbReference type="PANTHER" id="PTHR43350:SF19">
    <property type="entry name" value="D-GULOSIDE 3-DEHYDROGENASE"/>
    <property type="match status" value="1"/>
</dbReference>
<dbReference type="InterPro" id="IPR020843">
    <property type="entry name" value="ER"/>
</dbReference>
<dbReference type="InterPro" id="IPR011032">
    <property type="entry name" value="GroES-like_sf"/>
</dbReference>
<evidence type="ECO:0000256" key="5">
    <source>
        <dbReference type="ARBA" id="ARBA00023002"/>
    </source>
</evidence>
<dbReference type="InterPro" id="IPR013149">
    <property type="entry name" value="ADH-like_C"/>
</dbReference>
<dbReference type="InterPro" id="IPR013154">
    <property type="entry name" value="ADH-like_N"/>
</dbReference>
<comment type="caution">
    <text evidence="7">The sequence shown here is derived from an EMBL/GenBank/DDBJ whole genome shotgun (WGS) entry which is preliminary data.</text>
</comment>
<dbReference type="SUPFAM" id="SSF51735">
    <property type="entry name" value="NAD(P)-binding Rossmann-fold domains"/>
    <property type="match status" value="1"/>
</dbReference>
<dbReference type="OrthoDB" id="9781031at2"/>
<dbReference type="PANTHER" id="PTHR43350">
    <property type="entry name" value="NAD-DEPENDENT ALCOHOL DEHYDROGENASE"/>
    <property type="match status" value="1"/>
</dbReference>
<evidence type="ECO:0000256" key="4">
    <source>
        <dbReference type="ARBA" id="ARBA00022833"/>
    </source>
</evidence>
<accession>A0A402AUH4</accession>
<dbReference type="SMART" id="SM00829">
    <property type="entry name" value="PKS_ER"/>
    <property type="match status" value="1"/>
</dbReference>
<evidence type="ECO:0000256" key="1">
    <source>
        <dbReference type="ARBA" id="ARBA00001947"/>
    </source>
</evidence>
<dbReference type="EMBL" id="BIFS01000002">
    <property type="protein sequence ID" value="GCE22715.1"/>
    <property type="molecule type" value="Genomic_DNA"/>
</dbReference>
<dbReference type="SUPFAM" id="SSF50129">
    <property type="entry name" value="GroES-like"/>
    <property type="match status" value="1"/>
</dbReference>